<dbReference type="Proteomes" id="UP000015105">
    <property type="component" value="Chromosome 1D"/>
</dbReference>
<keyword evidence="2" id="KW-1185">Reference proteome</keyword>
<dbReference type="Gramene" id="AET1Gv20335700.8">
    <property type="protein sequence ID" value="AET1Gv20335700.8"/>
    <property type="gene ID" value="AET1Gv20335700"/>
</dbReference>
<evidence type="ECO:0000313" key="1">
    <source>
        <dbReference type="EnsemblPlants" id="AET1Gv20335700.8"/>
    </source>
</evidence>
<reference evidence="1" key="3">
    <citation type="journal article" date="2017" name="Nature">
        <title>Genome sequence of the progenitor of the wheat D genome Aegilops tauschii.</title>
        <authorList>
            <person name="Luo M.C."/>
            <person name="Gu Y.Q."/>
            <person name="Puiu D."/>
            <person name="Wang H."/>
            <person name="Twardziok S.O."/>
            <person name="Deal K.R."/>
            <person name="Huo N."/>
            <person name="Zhu T."/>
            <person name="Wang L."/>
            <person name="Wang Y."/>
            <person name="McGuire P.E."/>
            <person name="Liu S."/>
            <person name="Long H."/>
            <person name="Ramasamy R.K."/>
            <person name="Rodriguez J.C."/>
            <person name="Van S.L."/>
            <person name="Yuan L."/>
            <person name="Wang Z."/>
            <person name="Xia Z."/>
            <person name="Xiao L."/>
            <person name="Anderson O.D."/>
            <person name="Ouyang S."/>
            <person name="Liang Y."/>
            <person name="Zimin A.V."/>
            <person name="Pertea G."/>
            <person name="Qi P."/>
            <person name="Bennetzen J.L."/>
            <person name="Dai X."/>
            <person name="Dawson M.W."/>
            <person name="Muller H.G."/>
            <person name="Kugler K."/>
            <person name="Rivarola-Duarte L."/>
            <person name="Spannagl M."/>
            <person name="Mayer K.F.X."/>
            <person name="Lu F.H."/>
            <person name="Bevan M.W."/>
            <person name="Leroy P."/>
            <person name="Li P."/>
            <person name="You F.M."/>
            <person name="Sun Q."/>
            <person name="Liu Z."/>
            <person name="Lyons E."/>
            <person name="Wicker T."/>
            <person name="Salzberg S.L."/>
            <person name="Devos K.M."/>
            <person name="Dvorak J."/>
        </authorList>
    </citation>
    <scope>NUCLEOTIDE SEQUENCE [LARGE SCALE GENOMIC DNA]</scope>
    <source>
        <strain evidence="1">cv. AL8/78</strain>
    </source>
</reference>
<dbReference type="GO" id="GO:0006508">
    <property type="term" value="P:proteolysis"/>
    <property type="evidence" value="ECO:0007669"/>
    <property type="project" value="InterPro"/>
</dbReference>
<dbReference type="EnsemblPlants" id="AET1Gv20335700.9">
    <property type="protein sequence ID" value="AET1Gv20335700.9"/>
    <property type="gene ID" value="AET1Gv20335700"/>
</dbReference>
<name>A0A452Y8N6_AEGTS</name>
<dbReference type="GO" id="GO:0004190">
    <property type="term" value="F:aspartic-type endopeptidase activity"/>
    <property type="evidence" value="ECO:0007669"/>
    <property type="project" value="InterPro"/>
</dbReference>
<reference evidence="2" key="1">
    <citation type="journal article" date="2014" name="Science">
        <title>Ancient hybridizations among the ancestral genomes of bread wheat.</title>
        <authorList>
            <consortium name="International Wheat Genome Sequencing Consortium,"/>
            <person name="Marcussen T."/>
            <person name="Sandve S.R."/>
            <person name="Heier L."/>
            <person name="Spannagl M."/>
            <person name="Pfeifer M."/>
            <person name="Jakobsen K.S."/>
            <person name="Wulff B.B."/>
            <person name="Steuernagel B."/>
            <person name="Mayer K.F."/>
            <person name="Olsen O.A."/>
        </authorList>
    </citation>
    <scope>NUCLEOTIDE SEQUENCE [LARGE SCALE GENOMIC DNA]</scope>
    <source>
        <strain evidence="2">cv. AL8/78</strain>
    </source>
</reference>
<dbReference type="AlphaFoldDB" id="A0A452Y8N6"/>
<sequence length="120" mass="13067">MPQGVTAATAAPTSAAPRATRRLMPTEMAGRRRQGLCYNCVEQYVPGHRCACLFSIELDDFAPEDAPLEEDPESPHISLHAITGLWSMRVIDTIQLLVVIGTHTFTALLDTGSTHSFIDS</sequence>
<proteinExistence type="predicted"/>
<reference evidence="2" key="2">
    <citation type="journal article" date="2017" name="Nat. Plants">
        <title>The Aegilops tauschii genome reveals multiple impacts of transposons.</title>
        <authorList>
            <person name="Zhao G."/>
            <person name="Zou C."/>
            <person name="Li K."/>
            <person name="Wang K."/>
            <person name="Li T."/>
            <person name="Gao L."/>
            <person name="Zhang X."/>
            <person name="Wang H."/>
            <person name="Yang Z."/>
            <person name="Liu X."/>
            <person name="Jiang W."/>
            <person name="Mao L."/>
            <person name="Kong X."/>
            <person name="Jiao Y."/>
            <person name="Jia J."/>
        </authorList>
    </citation>
    <scope>NUCLEOTIDE SEQUENCE [LARGE SCALE GENOMIC DNA]</scope>
    <source>
        <strain evidence="2">cv. AL8/78</strain>
    </source>
</reference>
<dbReference type="PROSITE" id="PS00141">
    <property type="entry name" value="ASP_PROTEASE"/>
    <property type="match status" value="1"/>
</dbReference>
<accession>A0A452Y8N6</accession>
<dbReference type="EnsemblPlants" id="AET1Gv20335700.8">
    <property type="protein sequence ID" value="AET1Gv20335700.8"/>
    <property type="gene ID" value="AET1Gv20335700"/>
</dbReference>
<dbReference type="InterPro" id="IPR001969">
    <property type="entry name" value="Aspartic_peptidase_AS"/>
</dbReference>
<dbReference type="Gramene" id="AET1Gv20335700.9">
    <property type="protein sequence ID" value="AET1Gv20335700.9"/>
    <property type="gene ID" value="AET1Gv20335700"/>
</dbReference>
<reference evidence="1" key="5">
    <citation type="journal article" date="2021" name="G3 (Bethesda)">
        <title>Aegilops tauschii genome assembly Aet v5.0 features greater sequence contiguity and improved annotation.</title>
        <authorList>
            <person name="Wang L."/>
            <person name="Zhu T."/>
            <person name="Rodriguez J.C."/>
            <person name="Deal K.R."/>
            <person name="Dubcovsky J."/>
            <person name="McGuire P.E."/>
            <person name="Lux T."/>
            <person name="Spannagl M."/>
            <person name="Mayer K.F.X."/>
            <person name="Baldrich P."/>
            <person name="Meyers B.C."/>
            <person name="Huo N."/>
            <person name="Gu Y.Q."/>
            <person name="Zhou H."/>
            <person name="Devos K.M."/>
            <person name="Bennetzen J.L."/>
            <person name="Unver T."/>
            <person name="Budak H."/>
            <person name="Gulick P.J."/>
            <person name="Galiba G."/>
            <person name="Kalapos B."/>
            <person name="Nelson D.R."/>
            <person name="Li P."/>
            <person name="You F.M."/>
            <person name="Luo M.C."/>
            <person name="Dvorak J."/>
        </authorList>
    </citation>
    <scope>NUCLEOTIDE SEQUENCE [LARGE SCALE GENOMIC DNA]</scope>
    <source>
        <strain evidence="1">cv. AL8/78</strain>
    </source>
</reference>
<protein>
    <submittedName>
        <fullName evidence="1">Uncharacterized protein</fullName>
    </submittedName>
</protein>
<organism evidence="1 2">
    <name type="scientific">Aegilops tauschii subsp. strangulata</name>
    <name type="common">Goatgrass</name>
    <dbReference type="NCBI Taxonomy" id="200361"/>
    <lineage>
        <taxon>Eukaryota</taxon>
        <taxon>Viridiplantae</taxon>
        <taxon>Streptophyta</taxon>
        <taxon>Embryophyta</taxon>
        <taxon>Tracheophyta</taxon>
        <taxon>Spermatophyta</taxon>
        <taxon>Magnoliopsida</taxon>
        <taxon>Liliopsida</taxon>
        <taxon>Poales</taxon>
        <taxon>Poaceae</taxon>
        <taxon>BOP clade</taxon>
        <taxon>Pooideae</taxon>
        <taxon>Triticodae</taxon>
        <taxon>Triticeae</taxon>
        <taxon>Triticinae</taxon>
        <taxon>Aegilops</taxon>
    </lineage>
</organism>
<evidence type="ECO:0000313" key="2">
    <source>
        <dbReference type="Proteomes" id="UP000015105"/>
    </source>
</evidence>
<reference evidence="1" key="4">
    <citation type="submission" date="2019-03" db="UniProtKB">
        <authorList>
            <consortium name="EnsemblPlants"/>
        </authorList>
    </citation>
    <scope>IDENTIFICATION</scope>
</reference>